<accession>A0A8S4R943</accession>
<reference evidence="1" key="1">
    <citation type="submission" date="2022-03" db="EMBL/GenBank/DDBJ databases">
        <authorList>
            <person name="Lindestad O."/>
        </authorList>
    </citation>
    <scope>NUCLEOTIDE SEQUENCE</scope>
</reference>
<name>A0A8S4R943_9NEOP</name>
<comment type="caution">
    <text evidence="1">The sequence shown here is derived from an EMBL/GenBank/DDBJ whole genome shotgun (WGS) entry which is preliminary data.</text>
</comment>
<dbReference type="Proteomes" id="UP000838756">
    <property type="component" value="Unassembled WGS sequence"/>
</dbReference>
<dbReference type="OrthoDB" id="409048at2759"/>
<gene>
    <name evidence="1" type="primary">jg10157</name>
    <name evidence="1" type="ORF">PAEG_LOCUS10826</name>
</gene>
<keyword evidence="2" id="KW-1185">Reference proteome</keyword>
<organism evidence="1 2">
    <name type="scientific">Pararge aegeria aegeria</name>
    <dbReference type="NCBI Taxonomy" id="348720"/>
    <lineage>
        <taxon>Eukaryota</taxon>
        <taxon>Metazoa</taxon>
        <taxon>Ecdysozoa</taxon>
        <taxon>Arthropoda</taxon>
        <taxon>Hexapoda</taxon>
        <taxon>Insecta</taxon>
        <taxon>Pterygota</taxon>
        <taxon>Neoptera</taxon>
        <taxon>Endopterygota</taxon>
        <taxon>Lepidoptera</taxon>
        <taxon>Glossata</taxon>
        <taxon>Ditrysia</taxon>
        <taxon>Papilionoidea</taxon>
        <taxon>Nymphalidae</taxon>
        <taxon>Satyrinae</taxon>
        <taxon>Satyrini</taxon>
        <taxon>Parargina</taxon>
        <taxon>Pararge</taxon>
    </lineage>
</organism>
<sequence length="194" mass="22585">MGKRIFDAEGIASYVLIAFERFVRPLLIFTKSHCLQIKLLLAKEADIICSIPQLHVDKSFNSLPPNRLKSRLVVYSEAHEIRQFILENSWREEWKATREPTTDIIDPTILKGLYLPHNLWCQLNQLRTGHGSCNYLLHKWGWKPSATYVCSEEDHAMDHIIHRCPIYSYQGLPNDLFDLPARTATWLENLDIDL</sequence>
<protein>
    <submittedName>
        <fullName evidence="1">Jg10157 protein</fullName>
    </submittedName>
</protein>
<dbReference type="AlphaFoldDB" id="A0A8S4R943"/>
<evidence type="ECO:0000313" key="2">
    <source>
        <dbReference type="Proteomes" id="UP000838756"/>
    </source>
</evidence>
<dbReference type="EMBL" id="CAKXAJ010024910">
    <property type="protein sequence ID" value="CAH2232596.1"/>
    <property type="molecule type" value="Genomic_DNA"/>
</dbReference>
<evidence type="ECO:0000313" key="1">
    <source>
        <dbReference type="EMBL" id="CAH2232596.1"/>
    </source>
</evidence>
<proteinExistence type="predicted"/>